<dbReference type="Proteomes" id="UP000003100">
    <property type="component" value="Unassembled WGS sequence"/>
</dbReference>
<protein>
    <submittedName>
        <fullName evidence="2">Uncharacterized protein</fullName>
    </submittedName>
</protein>
<keyword evidence="1" id="KW-0472">Membrane</keyword>
<feature type="transmembrane region" description="Helical" evidence="1">
    <location>
        <begin position="21"/>
        <end position="40"/>
    </location>
</feature>
<sequence length="43" mass="5156">MYCEVVLRRSGGELFALRRRWRILLAGFFFILLVRKRNLLDTG</sequence>
<comment type="caution">
    <text evidence="2">The sequence shown here is derived from an EMBL/GenBank/DDBJ whole genome shotgun (WGS) entry which is preliminary data.</text>
</comment>
<accession>C0CKF1</accession>
<dbReference type="HOGENOM" id="CLU_3230357_0_0_9"/>
<reference evidence="2 3" key="2">
    <citation type="submission" date="2009-02" db="EMBL/GenBank/DDBJ databases">
        <title>Draft genome sequence of Blautia hydrogenotrophica DSM 10507 (Ruminococcus hydrogenotrophicus DSM 10507).</title>
        <authorList>
            <person name="Sudarsanam P."/>
            <person name="Ley R."/>
            <person name="Guruge J."/>
            <person name="Turnbaugh P.J."/>
            <person name="Mahowald M."/>
            <person name="Liep D."/>
            <person name="Gordon J."/>
        </authorList>
    </citation>
    <scope>NUCLEOTIDE SEQUENCE [LARGE SCALE GENOMIC DNA]</scope>
    <source>
        <strain evidence="3">DSM 10507 / JCM 14656 / S5a33</strain>
    </source>
</reference>
<dbReference type="EMBL" id="ACBZ01000065">
    <property type="protein sequence ID" value="EEG49758.1"/>
    <property type="molecule type" value="Genomic_DNA"/>
</dbReference>
<keyword evidence="1" id="KW-0812">Transmembrane</keyword>
<dbReference type="AlphaFoldDB" id="C0CKF1"/>
<gene>
    <name evidence="2" type="ORF">RUMHYD_01321</name>
</gene>
<reference evidence="2 3" key="1">
    <citation type="submission" date="2009-01" db="EMBL/GenBank/DDBJ databases">
        <authorList>
            <person name="Fulton L."/>
            <person name="Clifton S."/>
            <person name="Fulton B."/>
            <person name="Xu J."/>
            <person name="Minx P."/>
            <person name="Pepin K.H."/>
            <person name="Johnson M."/>
            <person name="Bhonagiri V."/>
            <person name="Nash W.E."/>
            <person name="Mardis E.R."/>
            <person name="Wilson R.K."/>
        </authorList>
    </citation>
    <scope>NUCLEOTIDE SEQUENCE [LARGE SCALE GENOMIC DNA]</scope>
    <source>
        <strain evidence="3">DSM 10507 / JCM 14656 / S5a33</strain>
    </source>
</reference>
<evidence type="ECO:0000313" key="3">
    <source>
        <dbReference type="Proteomes" id="UP000003100"/>
    </source>
</evidence>
<keyword evidence="1" id="KW-1133">Transmembrane helix</keyword>
<dbReference type="PATRIC" id="fig|476272.21.peg.2670"/>
<proteinExistence type="predicted"/>
<evidence type="ECO:0000256" key="1">
    <source>
        <dbReference type="SAM" id="Phobius"/>
    </source>
</evidence>
<evidence type="ECO:0000313" key="2">
    <source>
        <dbReference type="EMBL" id="EEG49758.1"/>
    </source>
</evidence>
<organism evidence="2 3">
    <name type="scientific">Blautia hydrogenotrophica (strain DSM 10507 / JCM 14656 / S5a33)</name>
    <name type="common">Ruminococcus hydrogenotrophicus</name>
    <dbReference type="NCBI Taxonomy" id="476272"/>
    <lineage>
        <taxon>Bacteria</taxon>
        <taxon>Bacillati</taxon>
        <taxon>Bacillota</taxon>
        <taxon>Clostridia</taxon>
        <taxon>Lachnospirales</taxon>
        <taxon>Lachnospiraceae</taxon>
        <taxon>Blautia</taxon>
    </lineage>
</organism>
<keyword evidence="3" id="KW-1185">Reference proteome</keyword>
<name>C0CKF1_BLAHS</name>